<dbReference type="Gene3D" id="2.160.10.10">
    <property type="entry name" value="Hexapeptide repeat proteins"/>
    <property type="match status" value="1"/>
</dbReference>
<dbReference type="PANTHER" id="PTHR43300:SF7">
    <property type="entry name" value="UDP-N-ACETYLBACILLOSAMINE N-ACETYLTRANSFERASE"/>
    <property type="match status" value="1"/>
</dbReference>
<accession>F2BCE9</accession>
<gene>
    <name evidence="5" type="primary">pglB2</name>
    <name evidence="5" type="ORF">HMPREF9123_1377</name>
</gene>
<feature type="site" description="Increases basicity of active site His" evidence="2">
    <location>
        <position position="139"/>
    </location>
</feature>
<name>F2BCE9_9NEIS</name>
<comment type="similarity">
    <text evidence="1">Belongs to the transferase hexapeptide repeat family.</text>
</comment>
<dbReference type="HOGENOM" id="CLU_081811_2_3_4"/>
<evidence type="ECO:0000313" key="5">
    <source>
        <dbReference type="EMBL" id="EGF10906.1"/>
    </source>
</evidence>
<dbReference type="InterPro" id="IPR020019">
    <property type="entry name" value="AcTrfase_PglD-like"/>
</dbReference>
<dbReference type="CDD" id="cd03360">
    <property type="entry name" value="LbH_AT_putative"/>
    <property type="match status" value="1"/>
</dbReference>
<proteinExistence type="inferred from homology"/>
<dbReference type="InterPro" id="IPR041561">
    <property type="entry name" value="PglD_N"/>
</dbReference>
<dbReference type="Gene3D" id="3.40.50.20">
    <property type="match status" value="1"/>
</dbReference>
<feature type="domain" description="PglD N-terminal" evidence="4">
    <location>
        <begin position="5"/>
        <end position="82"/>
    </location>
</feature>
<dbReference type="OrthoDB" id="9794407at2"/>
<feature type="binding site" evidence="3">
    <location>
        <position position="168"/>
    </location>
    <ligand>
        <name>acetyl-CoA</name>
        <dbReference type="ChEBI" id="CHEBI:57288"/>
    </ligand>
</feature>
<protein>
    <submittedName>
        <fullName evidence="5">Pilin glycosylation protein PglB</fullName>
    </submittedName>
</protein>
<feature type="binding site" evidence="3">
    <location>
        <position position="147"/>
    </location>
    <ligand>
        <name>acetyl-CoA</name>
        <dbReference type="ChEBI" id="CHEBI:57288"/>
    </ligand>
</feature>
<dbReference type="InterPro" id="IPR050179">
    <property type="entry name" value="Trans_hexapeptide_repeat"/>
</dbReference>
<dbReference type="EMBL" id="AFAY01000029">
    <property type="protein sequence ID" value="EGF10906.1"/>
    <property type="molecule type" value="Genomic_DNA"/>
</dbReference>
<feature type="active site" description="Proton acceptor" evidence="2">
    <location>
        <position position="138"/>
    </location>
</feature>
<dbReference type="RefSeq" id="WP_007342386.1">
    <property type="nucleotide sequence ID" value="NZ_GL878494.1"/>
</dbReference>
<reference evidence="5 6" key="1">
    <citation type="submission" date="2011-02" db="EMBL/GenBank/DDBJ databases">
        <authorList>
            <person name="Muzny D."/>
            <person name="Qin X."/>
            <person name="Deng J."/>
            <person name="Jiang H."/>
            <person name="Liu Y."/>
            <person name="Qu J."/>
            <person name="Song X.-Z."/>
            <person name="Zhang L."/>
            <person name="Thornton R."/>
            <person name="Coyle M."/>
            <person name="Francisco L."/>
            <person name="Jackson L."/>
            <person name="Javaid M."/>
            <person name="Korchina V."/>
            <person name="Kovar C."/>
            <person name="Mata R."/>
            <person name="Mathew T."/>
            <person name="Ngo R."/>
            <person name="Nguyen L."/>
            <person name="Nguyen N."/>
            <person name="Okwuonu G."/>
            <person name="Ongeri F."/>
            <person name="Pham C."/>
            <person name="Simmons D."/>
            <person name="Wilczek-Boney K."/>
            <person name="Hale W."/>
            <person name="Jakkamsetti A."/>
            <person name="Pham P."/>
            <person name="Ruth R."/>
            <person name="San Lucas F."/>
            <person name="Warren J."/>
            <person name="Zhang J."/>
            <person name="Zhao Z."/>
            <person name="Zhou C."/>
            <person name="Zhu D."/>
            <person name="Lee S."/>
            <person name="Bess C."/>
            <person name="Blankenburg K."/>
            <person name="Forbes L."/>
            <person name="Fu Q."/>
            <person name="Gubbala S."/>
            <person name="Hirani K."/>
            <person name="Jayaseelan J.C."/>
            <person name="Lara F."/>
            <person name="Munidasa M."/>
            <person name="Palculict T."/>
            <person name="Patil S."/>
            <person name="Pu L.-L."/>
            <person name="Saada N."/>
            <person name="Tang L."/>
            <person name="Weissenberger G."/>
            <person name="Zhu Y."/>
            <person name="Hemphill L."/>
            <person name="Shang Y."/>
            <person name="Youmans B."/>
            <person name="Ayvaz T."/>
            <person name="Ross M."/>
            <person name="Santibanez J."/>
            <person name="Aqrawi P."/>
            <person name="Gross S."/>
            <person name="Joshi V."/>
            <person name="Fowler G."/>
            <person name="Nazareth L."/>
            <person name="Reid J."/>
            <person name="Worley K."/>
            <person name="Petrosino J."/>
            <person name="Highlander S."/>
            <person name="Gibbs R."/>
        </authorList>
    </citation>
    <scope>NUCLEOTIDE SEQUENCE [LARGE SCALE GENOMIC DNA]</scope>
    <source>
        <strain evidence="5 6">ATCC BAA-1200</strain>
    </source>
</reference>
<evidence type="ECO:0000259" key="4">
    <source>
        <dbReference type="Pfam" id="PF17836"/>
    </source>
</evidence>
<comment type="caution">
    <text evidence="5">The sequence shown here is derived from an EMBL/GenBank/DDBJ whole genome shotgun (WGS) entry which is preliminary data.</text>
</comment>
<sequence>MTTENLVIIGAGGHGKVLAATALAAAQWARIVFLDDRAAGGSVVGLPVLGGTDLLGGRVSPDAYQAAVAIGDNAARRRLCGRLKTLGFALPDIVHPSAVVAPFAELGGGCAVFAQAVVQPGSRLGEGCIVNTAATVDHDCTLGAFVHISPGAHLAGGTHIGDESWIGIGACTRQQVRIGSGVTVGAGAAVVGDVADGLTVAGVPARVLERSEQTNSEAV</sequence>
<dbReference type="InterPro" id="IPR011004">
    <property type="entry name" value="Trimer_LpxA-like_sf"/>
</dbReference>
<evidence type="ECO:0000256" key="3">
    <source>
        <dbReference type="PIRSR" id="PIRSR620019-2"/>
    </source>
</evidence>
<evidence type="ECO:0000313" key="6">
    <source>
        <dbReference type="Proteomes" id="UP000004105"/>
    </source>
</evidence>
<dbReference type="Pfam" id="PF17836">
    <property type="entry name" value="PglD_N"/>
    <property type="match status" value="1"/>
</dbReference>
<dbReference type="AlphaFoldDB" id="F2BCE9"/>
<dbReference type="STRING" id="267212.GCA_001063965_01588"/>
<dbReference type="PANTHER" id="PTHR43300">
    <property type="entry name" value="ACETYLTRANSFERASE"/>
    <property type="match status" value="1"/>
</dbReference>
<evidence type="ECO:0000256" key="2">
    <source>
        <dbReference type="PIRSR" id="PIRSR620019-1"/>
    </source>
</evidence>
<dbReference type="Proteomes" id="UP000004105">
    <property type="component" value="Unassembled WGS sequence"/>
</dbReference>
<dbReference type="SUPFAM" id="SSF51161">
    <property type="entry name" value="Trimeric LpxA-like enzymes"/>
    <property type="match status" value="1"/>
</dbReference>
<keyword evidence="6" id="KW-1185">Reference proteome</keyword>
<evidence type="ECO:0000256" key="1">
    <source>
        <dbReference type="ARBA" id="ARBA00007274"/>
    </source>
</evidence>
<dbReference type="NCBIfam" id="TIGR03570">
    <property type="entry name" value="NeuD_NnaD"/>
    <property type="match status" value="1"/>
</dbReference>
<feature type="binding site" evidence="3">
    <location>
        <position position="71"/>
    </location>
    <ligand>
        <name>substrate</name>
    </ligand>
</feature>
<organism evidence="5 6">
    <name type="scientific">Neisseria bacilliformis ATCC BAA-1200</name>
    <dbReference type="NCBI Taxonomy" id="888742"/>
    <lineage>
        <taxon>Bacteria</taxon>
        <taxon>Pseudomonadati</taxon>
        <taxon>Pseudomonadota</taxon>
        <taxon>Betaproteobacteria</taxon>
        <taxon>Neisseriales</taxon>
        <taxon>Neisseriaceae</taxon>
        <taxon>Neisseria</taxon>
    </lineage>
</organism>